<keyword evidence="1 3" id="KW-0863">Zinc-finger</keyword>
<dbReference type="Proteomes" id="UP000887569">
    <property type="component" value="Unplaced"/>
</dbReference>
<feature type="region of interest" description="Disordered" evidence="4">
    <location>
        <begin position="208"/>
        <end position="237"/>
    </location>
</feature>
<dbReference type="PANTHER" id="PTHR21578">
    <property type="entry name" value="PROTEIN CBG03826"/>
    <property type="match status" value="1"/>
</dbReference>
<dbReference type="GO" id="GO:0008270">
    <property type="term" value="F:zinc ion binding"/>
    <property type="evidence" value="ECO:0007669"/>
    <property type="project" value="UniProtKB-KW"/>
</dbReference>
<dbReference type="SUPFAM" id="SSF57850">
    <property type="entry name" value="RING/U-box"/>
    <property type="match status" value="1"/>
</dbReference>
<dbReference type="PROSITE" id="PS50089">
    <property type="entry name" value="ZF_RING_2"/>
    <property type="match status" value="1"/>
</dbReference>
<dbReference type="WBParaSite" id="PgR006_g001_t01">
    <property type="protein sequence ID" value="PgR006_g001_t01"/>
    <property type="gene ID" value="PgR006_g001"/>
</dbReference>
<evidence type="ECO:0000256" key="4">
    <source>
        <dbReference type="SAM" id="MobiDB-lite"/>
    </source>
</evidence>
<evidence type="ECO:0000259" key="5">
    <source>
        <dbReference type="PROSITE" id="PS50089"/>
    </source>
</evidence>
<dbReference type="InterPro" id="IPR013083">
    <property type="entry name" value="Znf_RING/FYVE/PHD"/>
</dbReference>
<evidence type="ECO:0000256" key="2">
    <source>
        <dbReference type="ARBA" id="ARBA00022833"/>
    </source>
</evidence>
<feature type="region of interest" description="Disordered" evidence="4">
    <location>
        <begin position="19"/>
        <end position="60"/>
    </location>
</feature>
<dbReference type="PANTHER" id="PTHR21578:SF9">
    <property type="entry name" value="RING-TYPE DOMAIN-CONTAINING PROTEIN"/>
    <property type="match status" value="1"/>
</dbReference>
<feature type="compositionally biased region" description="Basic residues" evidence="4">
    <location>
        <begin position="220"/>
        <end position="231"/>
    </location>
</feature>
<evidence type="ECO:0000313" key="6">
    <source>
        <dbReference type="Proteomes" id="UP000887569"/>
    </source>
</evidence>
<feature type="region of interest" description="Disordered" evidence="4">
    <location>
        <begin position="93"/>
        <end position="113"/>
    </location>
</feature>
<keyword evidence="2" id="KW-0862">Zinc</keyword>
<sequence>MSGIAALNMRGRVLLSDDEESHNVHTGRMATARATDTSVGRNANIRRSQSALNEDSRRAAGNANSLRGIALDALAQVSPRTRMTIEAALMDDNPATTADESPPRYMRRATRPQRAVAIRAAELARRNRNLAASILGQLPREANSDSWRRPAVVIDFNLASSSDSDSSADGGMDYAGATANNEEAEARRRQELADFQLALRIAAEIDDDVPSGSTMQHTPPRNRGRYQRRSNTRQQRPLAPGQHCVICYEEQPDEPMGCLSCRQLIGCRRCIMKWRRTNNISELNRRSPLSIGCSSVNHRKCPLCRAEWDLDPEIAPWDELRTD</sequence>
<evidence type="ECO:0000256" key="1">
    <source>
        <dbReference type="ARBA" id="ARBA00022771"/>
    </source>
</evidence>
<dbReference type="InterPro" id="IPR001841">
    <property type="entry name" value="Znf_RING"/>
</dbReference>
<protein>
    <submittedName>
        <fullName evidence="7">RING-type domain-containing protein</fullName>
    </submittedName>
</protein>
<dbReference type="AlphaFoldDB" id="A0A915AFB2"/>
<feature type="compositionally biased region" description="Polar residues" evidence="4">
    <location>
        <begin position="34"/>
        <end position="53"/>
    </location>
</feature>
<organism evidence="6 7">
    <name type="scientific">Parascaris univalens</name>
    <name type="common">Nematode worm</name>
    <dbReference type="NCBI Taxonomy" id="6257"/>
    <lineage>
        <taxon>Eukaryota</taxon>
        <taxon>Metazoa</taxon>
        <taxon>Ecdysozoa</taxon>
        <taxon>Nematoda</taxon>
        <taxon>Chromadorea</taxon>
        <taxon>Rhabditida</taxon>
        <taxon>Spirurina</taxon>
        <taxon>Ascaridomorpha</taxon>
        <taxon>Ascaridoidea</taxon>
        <taxon>Ascarididae</taxon>
        <taxon>Parascaris</taxon>
    </lineage>
</organism>
<evidence type="ECO:0000256" key="3">
    <source>
        <dbReference type="PROSITE-ProRule" id="PRU00175"/>
    </source>
</evidence>
<keyword evidence="1 3" id="KW-0479">Metal-binding</keyword>
<proteinExistence type="predicted"/>
<reference evidence="7" key="1">
    <citation type="submission" date="2022-11" db="UniProtKB">
        <authorList>
            <consortium name="WormBaseParasite"/>
        </authorList>
    </citation>
    <scope>IDENTIFICATION</scope>
</reference>
<accession>A0A915AFB2</accession>
<feature type="domain" description="RING-type" evidence="5">
    <location>
        <begin position="244"/>
        <end position="305"/>
    </location>
</feature>
<name>A0A915AFB2_PARUN</name>
<evidence type="ECO:0000313" key="7">
    <source>
        <dbReference type="WBParaSite" id="PgR006_g001_t01"/>
    </source>
</evidence>
<dbReference type="Gene3D" id="3.30.40.10">
    <property type="entry name" value="Zinc/RING finger domain, C3HC4 (zinc finger)"/>
    <property type="match status" value="1"/>
</dbReference>
<keyword evidence="6" id="KW-1185">Reference proteome</keyword>